<comment type="caution">
    <text evidence="2">The sequence shown here is derived from an EMBL/GenBank/DDBJ whole genome shotgun (WGS) entry which is preliminary data.</text>
</comment>
<dbReference type="InterPro" id="IPR000792">
    <property type="entry name" value="Tscrpt_reg_LuxR_C"/>
</dbReference>
<dbReference type="AlphaFoldDB" id="A0A934MT34"/>
<evidence type="ECO:0000259" key="1">
    <source>
        <dbReference type="SMART" id="SM00421"/>
    </source>
</evidence>
<dbReference type="EMBL" id="JAEKMH010000009">
    <property type="protein sequence ID" value="MBJ3787054.1"/>
    <property type="molecule type" value="Genomic_DNA"/>
</dbReference>
<dbReference type="SUPFAM" id="SSF46894">
    <property type="entry name" value="C-terminal effector domain of the bipartite response regulators"/>
    <property type="match status" value="1"/>
</dbReference>
<dbReference type="InterPro" id="IPR029058">
    <property type="entry name" value="AB_hydrolase_fold"/>
</dbReference>
<gene>
    <name evidence="2" type="ORF">JEQ47_20215</name>
</gene>
<dbReference type="Proteomes" id="UP000602124">
    <property type="component" value="Unassembled WGS sequence"/>
</dbReference>
<dbReference type="Gene3D" id="1.10.10.10">
    <property type="entry name" value="Winged helix-like DNA-binding domain superfamily/Winged helix DNA-binding domain"/>
    <property type="match status" value="1"/>
</dbReference>
<feature type="domain" description="HTH luxR-type" evidence="1">
    <location>
        <begin position="177"/>
        <end position="234"/>
    </location>
</feature>
<dbReference type="RefSeq" id="WP_198878234.1">
    <property type="nucleotide sequence ID" value="NZ_JAEKMH010000009.1"/>
</dbReference>
<proteinExistence type="predicted"/>
<dbReference type="SUPFAM" id="SSF53474">
    <property type="entry name" value="alpha/beta-Hydrolases"/>
    <property type="match status" value="1"/>
</dbReference>
<evidence type="ECO:0000313" key="2">
    <source>
        <dbReference type="EMBL" id="MBJ3787054.1"/>
    </source>
</evidence>
<keyword evidence="3" id="KW-1185">Reference proteome</keyword>
<protein>
    <submittedName>
        <fullName evidence="2">Alpha/beta hydrolase</fullName>
    </submittedName>
</protein>
<dbReference type="GO" id="GO:0016787">
    <property type="term" value="F:hydrolase activity"/>
    <property type="evidence" value="ECO:0007669"/>
    <property type="project" value="UniProtKB-KW"/>
</dbReference>
<dbReference type="GO" id="GO:0003677">
    <property type="term" value="F:DNA binding"/>
    <property type="evidence" value="ECO:0007669"/>
    <property type="project" value="InterPro"/>
</dbReference>
<dbReference type="GO" id="GO:0006355">
    <property type="term" value="P:regulation of DNA-templated transcription"/>
    <property type="evidence" value="ECO:0007669"/>
    <property type="project" value="InterPro"/>
</dbReference>
<name>A0A934MT34_9HYPH</name>
<dbReference type="InterPro" id="IPR000073">
    <property type="entry name" value="AB_hydrolase_1"/>
</dbReference>
<reference evidence="2" key="1">
    <citation type="submission" date="2020-12" db="EMBL/GenBank/DDBJ databases">
        <title>Devosia sp. MSA67 isolated from Mo River.</title>
        <authorList>
            <person name="Ma F."/>
            <person name="Zi Z."/>
        </authorList>
    </citation>
    <scope>NUCLEOTIDE SEQUENCE</scope>
    <source>
        <strain evidence="2">MSA67</strain>
    </source>
</reference>
<dbReference type="InterPro" id="IPR016032">
    <property type="entry name" value="Sig_transdc_resp-reg_C-effctor"/>
</dbReference>
<accession>A0A934MT34</accession>
<dbReference type="Pfam" id="PF00561">
    <property type="entry name" value="Abhydrolase_1"/>
    <property type="match status" value="1"/>
</dbReference>
<keyword evidence="2" id="KW-0378">Hydrolase</keyword>
<evidence type="ECO:0000313" key="3">
    <source>
        <dbReference type="Proteomes" id="UP000602124"/>
    </source>
</evidence>
<dbReference type="Gene3D" id="3.40.50.1820">
    <property type="entry name" value="alpha/beta hydrolase"/>
    <property type="match status" value="1"/>
</dbReference>
<sequence>MLRIDCFDDRDASPASAHFDTHWRIAQVERLSIERDGWWFETFRHPSFGSTIVLVGRPTQLRLLLKSTVWPEDTSGSTLAVVHVNWHWLEEQLSNFADDFAFSAATSRTVIALFMTGDVRRAAIASGISYETAREYLEKARGLVGASNLQRLITMMGMGLGRTAEEAEESDQFLAIAYGVSERQMRIAGMIANGDTRAEVAIALGISEALVKKEMAIVYAALDITTAQALARAMIELRLLAIAASLGDGAERFPEPAHRSLSIKTRDGRILAASDYGPRGGTPVLVLHSSMTSRPVNRSLVEALQNSGFRPISMDRPGFGGTELLPDMTGEDYFELAALDIVDLCAEMNWKGIAIVTRGAAQVVLALHEAAPDLIEVAVVTNPDPDATSSSRHSGFLATMKRNFVKRPWAIALMARWFAQSLTYERAADNVRRSTAGCPSDREVMARPEHMGDYYRSLSSFRQGRLDGFVTEQTALATLGRPGPINDTDQFILLVGEHDSIHDPGETMAYWREVLPDARVEMIEGAGRFMTYSHAEVVVAALTARLRNAVRRDAA</sequence>
<organism evidence="2 3">
    <name type="scientific">Devosia sediminis</name>
    <dbReference type="NCBI Taxonomy" id="2798801"/>
    <lineage>
        <taxon>Bacteria</taxon>
        <taxon>Pseudomonadati</taxon>
        <taxon>Pseudomonadota</taxon>
        <taxon>Alphaproteobacteria</taxon>
        <taxon>Hyphomicrobiales</taxon>
        <taxon>Devosiaceae</taxon>
        <taxon>Devosia</taxon>
    </lineage>
</organism>
<dbReference type="InterPro" id="IPR036388">
    <property type="entry name" value="WH-like_DNA-bd_sf"/>
</dbReference>
<dbReference type="SMART" id="SM00421">
    <property type="entry name" value="HTH_LUXR"/>
    <property type="match status" value="1"/>
</dbReference>